<dbReference type="InterPro" id="IPR050354">
    <property type="entry name" value="F-box/kelch-repeat_ARATH"/>
</dbReference>
<organism evidence="2 3">
    <name type="scientific">Ficus carica</name>
    <name type="common">Common fig</name>
    <dbReference type="NCBI Taxonomy" id="3494"/>
    <lineage>
        <taxon>Eukaryota</taxon>
        <taxon>Viridiplantae</taxon>
        <taxon>Streptophyta</taxon>
        <taxon>Embryophyta</taxon>
        <taxon>Tracheophyta</taxon>
        <taxon>Spermatophyta</taxon>
        <taxon>Magnoliopsida</taxon>
        <taxon>eudicotyledons</taxon>
        <taxon>Gunneridae</taxon>
        <taxon>Pentapetalae</taxon>
        <taxon>rosids</taxon>
        <taxon>fabids</taxon>
        <taxon>Rosales</taxon>
        <taxon>Moraceae</taxon>
        <taxon>Ficeae</taxon>
        <taxon>Ficus</taxon>
    </lineage>
</organism>
<dbReference type="SMART" id="SM00256">
    <property type="entry name" value="FBOX"/>
    <property type="match status" value="1"/>
</dbReference>
<dbReference type="InterPro" id="IPR001810">
    <property type="entry name" value="F-box_dom"/>
</dbReference>
<dbReference type="PANTHER" id="PTHR24414:SF23">
    <property type="entry name" value="F-BOX_KELCH-REPEAT PROTEIN SKIP6"/>
    <property type="match status" value="1"/>
</dbReference>
<dbReference type="CDD" id="cd22152">
    <property type="entry name" value="F-box_AtAFR-like"/>
    <property type="match status" value="1"/>
</dbReference>
<evidence type="ECO:0000313" key="3">
    <source>
        <dbReference type="Proteomes" id="UP001187192"/>
    </source>
</evidence>
<accession>A0AA87ZID8</accession>
<dbReference type="EMBL" id="BTGU01000004">
    <property type="protein sequence ID" value="GMN33470.1"/>
    <property type="molecule type" value="Genomic_DNA"/>
</dbReference>
<dbReference type="Pfam" id="PF25210">
    <property type="entry name" value="Kelch_FKB95"/>
    <property type="match status" value="1"/>
</dbReference>
<dbReference type="SUPFAM" id="SSF117281">
    <property type="entry name" value="Kelch motif"/>
    <property type="match status" value="1"/>
</dbReference>
<protein>
    <recommendedName>
        <fullName evidence="1">F-box domain-containing protein</fullName>
    </recommendedName>
</protein>
<dbReference type="SMART" id="SM00612">
    <property type="entry name" value="Kelch"/>
    <property type="match status" value="1"/>
</dbReference>
<reference evidence="2" key="1">
    <citation type="submission" date="2023-07" db="EMBL/GenBank/DDBJ databases">
        <title>draft genome sequence of fig (Ficus carica).</title>
        <authorList>
            <person name="Takahashi T."/>
            <person name="Nishimura K."/>
        </authorList>
    </citation>
    <scope>NUCLEOTIDE SEQUENCE</scope>
</reference>
<evidence type="ECO:0000259" key="1">
    <source>
        <dbReference type="SMART" id="SM00256"/>
    </source>
</evidence>
<dbReference type="PANTHER" id="PTHR24414">
    <property type="entry name" value="F-BOX/KELCH-REPEAT PROTEIN SKIP4"/>
    <property type="match status" value="1"/>
</dbReference>
<gene>
    <name evidence="2" type="ORF">TIFTF001_004185</name>
</gene>
<evidence type="ECO:0000313" key="2">
    <source>
        <dbReference type="EMBL" id="GMN33470.1"/>
    </source>
</evidence>
<sequence>MSTNTTTTEAPSEILIPSLPNDIALQCLARVPRRYHPVLSTVSKPIRSLLSSPEFFAARSALYCTEHLLLVGIRSRDFQPAHWFTLYRRPHPNSAPIMVRVRGIPSNRNDWSAYVAVGPKIYVLGGQSCGINSAKVWIFDCRFHTWEPGPNMPTARKHGVRTVVLDDKIYVIGWFTEEDSWVYVFETVASRWESLPCPKLTVYHQMVAGCGIRGGKVCVWVEGEELRFDPVTKTWEVFRLMMPWVKHVCEVNGVLYCSGIDVRGLKGFDEGAGYWKRLKLVNGGLPNDLLVDSMANVGGRLVIMGRDDFGCSEWEGRIGVWFAEIEVKKMEFLEFQGEVVWSDRIYSCGASLRDRENLYFNCLKVSL</sequence>
<proteinExistence type="predicted"/>
<comment type="caution">
    <text evidence="2">The sequence shown here is derived from an EMBL/GenBank/DDBJ whole genome shotgun (WGS) entry which is preliminary data.</text>
</comment>
<name>A0AA87ZID8_FICCA</name>
<keyword evidence="3" id="KW-1185">Reference proteome</keyword>
<dbReference type="InterPro" id="IPR057499">
    <property type="entry name" value="Kelch_FKB95"/>
</dbReference>
<dbReference type="InterPro" id="IPR006652">
    <property type="entry name" value="Kelch_1"/>
</dbReference>
<dbReference type="AlphaFoldDB" id="A0AA87ZID8"/>
<dbReference type="Proteomes" id="UP001187192">
    <property type="component" value="Unassembled WGS sequence"/>
</dbReference>
<feature type="domain" description="F-box" evidence="1">
    <location>
        <begin position="19"/>
        <end position="59"/>
    </location>
</feature>
<dbReference type="Pfam" id="PF00646">
    <property type="entry name" value="F-box"/>
    <property type="match status" value="1"/>
</dbReference>
<dbReference type="InterPro" id="IPR015915">
    <property type="entry name" value="Kelch-typ_b-propeller"/>
</dbReference>
<dbReference type="Gene3D" id="2.120.10.80">
    <property type="entry name" value="Kelch-type beta propeller"/>
    <property type="match status" value="1"/>
</dbReference>